<sequence length="541" mass="61743">MFQLNSITRILQLVLVLVLQLLACRAEFYSSTSGLEQLFRTEIVLLDELQNYVNEITQHAEALQSEIDAIRVEHLSAMDSIGSYLNNPVNAFRLIKRLHSDWETFESSVKGDTSRADYLEAMAELRENLSYPSQDDFVGSAIALTRLQQTYQLDVAELASGMLNGVKYGTAMSWQDCFVLGQHLYALRDYNHTVPWLQQSMQLLGEQSYGEESASLDFMEAVVGYHQQMGDHENALNLVNHVLAVEPEERRHLEETRTQLEDLITDGVKQGLLHTTARRPGDYHSSREFRMYEQVCRGELAPSAAAQRHLRCRLQRSRFGYAPFKLEELHADPPVVQLHDTVSQRESLFLQNAARPRIQRSTVYNQASSGATAAAFRTSQGASFNYSRYRTTQRLSQHVADLSGLDMDYAENLQIANYGIGGHYEPHWDSFPEHHVYPEDDRHGNRLATAIYYLSDVEAGGGTAFPFLPLLVTPERGSLLFWYNLHPSGDQDYRTKHAACPVLQGSKWIANVWIRERNQDRVRPCDLQRNHLSSLHFKNFD</sequence>
<evidence type="ECO:0000256" key="4">
    <source>
        <dbReference type="ARBA" id="ARBA00006511"/>
    </source>
</evidence>
<keyword evidence="17" id="KW-1185">Reference proteome</keyword>
<evidence type="ECO:0000256" key="10">
    <source>
        <dbReference type="ARBA" id="ARBA00023002"/>
    </source>
</evidence>
<evidence type="ECO:0000256" key="9">
    <source>
        <dbReference type="ARBA" id="ARBA00022964"/>
    </source>
</evidence>
<dbReference type="PANTHER" id="PTHR10869">
    <property type="entry name" value="PROLYL 4-HYDROXYLASE ALPHA SUBUNIT"/>
    <property type="match status" value="1"/>
</dbReference>
<dbReference type="GO" id="GO:0005788">
    <property type="term" value="C:endoplasmic reticulum lumen"/>
    <property type="evidence" value="ECO:0007669"/>
    <property type="project" value="UniProtKB-SubCell"/>
</dbReference>
<evidence type="ECO:0000256" key="14">
    <source>
        <dbReference type="SAM" id="SignalP"/>
    </source>
</evidence>
<keyword evidence="13" id="KW-0175">Coiled coil</keyword>
<dbReference type="Pfam" id="PF23558">
    <property type="entry name" value="TPR_P4H"/>
    <property type="match status" value="1"/>
</dbReference>
<dbReference type="InterPro" id="IPR013547">
    <property type="entry name" value="P4H_N"/>
</dbReference>
<gene>
    <name evidence="16" type="ORF">DGUA_6G004954</name>
</gene>
<proteinExistence type="inferred from homology"/>
<keyword evidence="9" id="KW-0223">Dioxygenase</keyword>
<comment type="cofactor">
    <cofactor evidence="1">
        <name>L-ascorbate</name>
        <dbReference type="ChEBI" id="CHEBI:38290"/>
    </cofactor>
</comment>
<dbReference type="InterPro" id="IPR006620">
    <property type="entry name" value="Pro_4_hyd_alph"/>
</dbReference>
<dbReference type="SMART" id="SM00702">
    <property type="entry name" value="P4Hc"/>
    <property type="match status" value="1"/>
</dbReference>
<evidence type="ECO:0000259" key="15">
    <source>
        <dbReference type="PROSITE" id="PS51471"/>
    </source>
</evidence>
<evidence type="ECO:0000256" key="13">
    <source>
        <dbReference type="SAM" id="Coils"/>
    </source>
</evidence>
<name>A0A3B0K995_DROGU</name>
<dbReference type="OrthoDB" id="420380at2759"/>
<dbReference type="GO" id="GO:0005506">
    <property type="term" value="F:iron ion binding"/>
    <property type="evidence" value="ECO:0007669"/>
    <property type="project" value="InterPro"/>
</dbReference>
<keyword evidence="10" id="KW-0560">Oxidoreductase</keyword>
<dbReference type="InterPro" id="IPR011990">
    <property type="entry name" value="TPR-like_helical_dom_sf"/>
</dbReference>
<dbReference type="InterPro" id="IPR045054">
    <property type="entry name" value="P4HA-like"/>
</dbReference>
<dbReference type="Gene3D" id="1.25.40.10">
    <property type="entry name" value="Tetratricopeptide repeat domain"/>
    <property type="match status" value="1"/>
</dbReference>
<dbReference type="InterPro" id="IPR059068">
    <property type="entry name" value="TPR_P4H"/>
</dbReference>
<dbReference type="Gene3D" id="6.10.140.1460">
    <property type="match status" value="1"/>
</dbReference>
<accession>A0A3B0K995</accession>
<evidence type="ECO:0000256" key="1">
    <source>
        <dbReference type="ARBA" id="ARBA00001961"/>
    </source>
</evidence>
<evidence type="ECO:0000256" key="7">
    <source>
        <dbReference type="ARBA" id="ARBA00022824"/>
    </source>
</evidence>
<evidence type="ECO:0000256" key="8">
    <source>
        <dbReference type="ARBA" id="ARBA00022896"/>
    </source>
</evidence>
<evidence type="ECO:0000256" key="6">
    <source>
        <dbReference type="ARBA" id="ARBA00022723"/>
    </source>
</evidence>
<keyword evidence="8" id="KW-0847">Vitamin C</keyword>
<dbReference type="PANTHER" id="PTHR10869:SF244">
    <property type="entry name" value="PROLYL 4-HYDROXYLASE SUBUNIT ALPHA-2"/>
    <property type="match status" value="1"/>
</dbReference>
<keyword evidence="7" id="KW-0256">Endoplasmic reticulum</keyword>
<feature type="domain" description="Fe2OG dioxygenase" evidence="15">
    <location>
        <begin position="409"/>
        <end position="516"/>
    </location>
</feature>
<dbReference type="EMBL" id="OUUW01000005">
    <property type="protein sequence ID" value="SPP80108.1"/>
    <property type="molecule type" value="Genomic_DNA"/>
</dbReference>
<organism evidence="16 17">
    <name type="scientific">Drosophila guanche</name>
    <name type="common">Fruit fly</name>
    <dbReference type="NCBI Taxonomy" id="7266"/>
    <lineage>
        <taxon>Eukaryota</taxon>
        <taxon>Metazoa</taxon>
        <taxon>Ecdysozoa</taxon>
        <taxon>Arthropoda</taxon>
        <taxon>Hexapoda</taxon>
        <taxon>Insecta</taxon>
        <taxon>Pterygota</taxon>
        <taxon>Neoptera</taxon>
        <taxon>Endopterygota</taxon>
        <taxon>Diptera</taxon>
        <taxon>Brachycera</taxon>
        <taxon>Muscomorpha</taxon>
        <taxon>Ephydroidea</taxon>
        <taxon>Drosophilidae</taxon>
        <taxon>Drosophila</taxon>
        <taxon>Sophophora</taxon>
    </lineage>
</organism>
<dbReference type="Gene3D" id="2.60.120.620">
    <property type="entry name" value="q2cbj1_9rhob like domain"/>
    <property type="match status" value="1"/>
</dbReference>
<dbReference type="Pfam" id="PF08336">
    <property type="entry name" value="P4Ha_N"/>
    <property type="match status" value="1"/>
</dbReference>
<dbReference type="Proteomes" id="UP000268350">
    <property type="component" value="Unassembled WGS sequence"/>
</dbReference>
<comment type="subcellular location">
    <subcellularLocation>
        <location evidence="3">Endoplasmic reticulum lumen</location>
    </subcellularLocation>
</comment>
<dbReference type="GO" id="GO:0004656">
    <property type="term" value="F:procollagen-proline 4-dioxygenase activity"/>
    <property type="evidence" value="ECO:0007669"/>
    <property type="project" value="UniProtKB-EC"/>
</dbReference>
<evidence type="ECO:0000256" key="12">
    <source>
        <dbReference type="ARBA" id="ARBA00023180"/>
    </source>
</evidence>
<reference evidence="17" key="1">
    <citation type="submission" date="2018-01" db="EMBL/GenBank/DDBJ databases">
        <authorList>
            <person name="Alioto T."/>
            <person name="Alioto T."/>
        </authorList>
    </citation>
    <scope>NUCLEOTIDE SEQUENCE [LARGE SCALE GENOMIC DNA]</scope>
</reference>
<evidence type="ECO:0000256" key="5">
    <source>
        <dbReference type="ARBA" id="ARBA00012269"/>
    </source>
</evidence>
<keyword evidence="14" id="KW-0732">Signal</keyword>
<dbReference type="EC" id="1.14.11.2" evidence="5"/>
<dbReference type="InterPro" id="IPR005123">
    <property type="entry name" value="Oxoglu/Fe-dep_dioxygenase_dom"/>
</dbReference>
<evidence type="ECO:0000256" key="3">
    <source>
        <dbReference type="ARBA" id="ARBA00004319"/>
    </source>
</evidence>
<protein>
    <recommendedName>
        <fullName evidence="5">procollagen-proline 4-dioxygenase</fullName>
        <ecNumber evidence="5">1.14.11.2</ecNumber>
    </recommendedName>
</protein>
<dbReference type="Pfam" id="PF13640">
    <property type="entry name" value="2OG-FeII_Oxy_3"/>
    <property type="match status" value="1"/>
</dbReference>
<keyword evidence="6" id="KW-0479">Metal-binding</keyword>
<dbReference type="PROSITE" id="PS51471">
    <property type="entry name" value="FE2OG_OXY"/>
    <property type="match status" value="1"/>
</dbReference>
<feature type="coiled-coil region" evidence="13">
    <location>
        <begin position="46"/>
        <end position="73"/>
    </location>
</feature>
<dbReference type="InterPro" id="IPR044862">
    <property type="entry name" value="Pro_4_hyd_alph_FE2OG_OXY"/>
</dbReference>
<dbReference type="STRING" id="7266.A0A3B0K995"/>
<dbReference type="OMA" id="MGDHENA"/>
<evidence type="ECO:0000256" key="2">
    <source>
        <dbReference type="ARBA" id="ARBA00002035"/>
    </source>
</evidence>
<evidence type="ECO:0000256" key="11">
    <source>
        <dbReference type="ARBA" id="ARBA00023004"/>
    </source>
</evidence>
<dbReference type="AlphaFoldDB" id="A0A3B0K995"/>
<dbReference type="FunFam" id="2.60.120.620:FF:000011">
    <property type="entry name" value="Prolyl alpha subunit"/>
    <property type="match status" value="1"/>
</dbReference>
<evidence type="ECO:0000313" key="17">
    <source>
        <dbReference type="Proteomes" id="UP000268350"/>
    </source>
</evidence>
<feature type="signal peptide" evidence="14">
    <location>
        <begin position="1"/>
        <end position="26"/>
    </location>
</feature>
<dbReference type="GO" id="GO:0031418">
    <property type="term" value="F:L-ascorbic acid binding"/>
    <property type="evidence" value="ECO:0007669"/>
    <property type="project" value="UniProtKB-KW"/>
</dbReference>
<feature type="chain" id="PRO_5017207000" description="procollagen-proline 4-dioxygenase" evidence="14">
    <location>
        <begin position="27"/>
        <end position="541"/>
    </location>
</feature>
<keyword evidence="12" id="KW-0325">Glycoprotein</keyword>
<comment type="function">
    <text evidence="2">Catalyzes the post-translational formation of 4-hydroxyproline in -Xaa-Pro-Gly- sequences in collagens and other proteins.</text>
</comment>
<keyword evidence="11" id="KW-0408">Iron</keyword>
<comment type="similarity">
    <text evidence="4">Belongs to the P4HA family.</text>
</comment>
<evidence type="ECO:0000313" key="16">
    <source>
        <dbReference type="EMBL" id="SPP80108.1"/>
    </source>
</evidence>